<evidence type="ECO:0000256" key="7">
    <source>
        <dbReference type="ARBA" id="ARBA00023136"/>
    </source>
</evidence>
<feature type="transmembrane region" description="Helical" evidence="8">
    <location>
        <begin position="50"/>
        <end position="73"/>
    </location>
</feature>
<name>A0A2N8L0F6_9BURK</name>
<protein>
    <submittedName>
        <fullName evidence="9">EscS/YscS/HrcS family type III secretion system export apparatus protein</fullName>
    </submittedName>
</protein>
<keyword evidence="6" id="KW-0843">Virulence</keyword>
<dbReference type="OrthoDB" id="9806440at2"/>
<comment type="caution">
    <text evidence="9">The sequence shown here is derived from an EMBL/GenBank/DDBJ whole genome shotgun (WGS) entry which is preliminary data.</text>
</comment>
<evidence type="ECO:0000313" key="10">
    <source>
        <dbReference type="Proteomes" id="UP000235916"/>
    </source>
</evidence>
<dbReference type="GO" id="GO:0005886">
    <property type="term" value="C:plasma membrane"/>
    <property type="evidence" value="ECO:0007669"/>
    <property type="project" value="UniProtKB-SubCell"/>
</dbReference>
<evidence type="ECO:0000256" key="2">
    <source>
        <dbReference type="ARBA" id="ARBA00006156"/>
    </source>
</evidence>
<evidence type="ECO:0000256" key="3">
    <source>
        <dbReference type="ARBA" id="ARBA00022475"/>
    </source>
</evidence>
<dbReference type="AlphaFoldDB" id="A0A2N8L0F6"/>
<evidence type="ECO:0000256" key="8">
    <source>
        <dbReference type="SAM" id="Phobius"/>
    </source>
</evidence>
<organism evidence="9 10">
    <name type="scientific">Kinneretia aquatilis</name>
    <dbReference type="NCBI Taxonomy" id="2070761"/>
    <lineage>
        <taxon>Bacteria</taxon>
        <taxon>Pseudomonadati</taxon>
        <taxon>Pseudomonadota</taxon>
        <taxon>Betaproteobacteria</taxon>
        <taxon>Burkholderiales</taxon>
        <taxon>Sphaerotilaceae</taxon>
        <taxon>Roseateles</taxon>
    </lineage>
</organism>
<evidence type="ECO:0000256" key="6">
    <source>
        <dbReference type="ARBA" id="ARBA00023026"/>
    </source>
</evidence>
<keyword evidence="5 8" id="KW-1133">Transmembrane helix</keyword>
<dbReference type="InterPro" id="IPR006306">
    <property type="entry name" value="T3SS_HrpO"/>
</dbReference>
<dbReference type="PRINTS" id="PR00952">
    <property type="entry name" value="TYPE3IMQPROT"/>
</dbReference>
<dbReference type="PANTHER" id="PTHR34040:SF7">
    <property type="entry name" value="SURFACE PRESENTATION OF ANTIGENS PROTEIN SPAQ"/>
    <property type="match status" value="1"/>
</dbReference>
<evidence type="ECO:0000256" key="1">
    <source>
        <dbReference type="ARBA" id="ARBA00004651"/>
    </source>
</evidence>
<dbReference type="InterPro" id="IPR002191">
    <property type="entry name" value="Bac_export_3"/>
</dbReference>
<keyword evidence="3" id="KW-1003">Cell membrane</keyword>
<dbReference type="Proteomes" id="UP000235916">
    <property type="component" value="Unassembled WGS sequence"/>
</dbReference>
<dbReference type="EMBL" id="POSP01000003">
    <property type="protein sequence ID" value="PND39152.1"/>
    <property type="molecule type" value="Genomic_DNA"/>
</dbReference>
<proteinExistence type="inferred from homology"/>
<evidence type="ECO:0000256" key="5">
    <source>
        <dbReference type="ARBA" id="ARBA00022989"/>
    </source>
</evidence>
<sequence>MNNEVIQLTQQALWFVLLLSAPPILVAAVVGLLVAFVQAATQLQEQTLPFLLKFLAIVLTLFVTASLLGGGLYQFSDRVFSDFASLVRR</sequence>
<dbReference type="PANTHER" id="PTHR34040">
    <property type="entry name" value="FLAGELLAR BIOSYNTHETIC PROTEIN FLIQ"/>
    <property type="match status" value="1"/>
</dbReference>
<evidence type="ECO:0000313" key="9">
    <source>
        <dbReference type="EMBL" id="PND39152.1"/>
    </source>
</evidence>
<comment type="similarity">
    <text evidence="2">Belongs to the FliQ/MopD/SpaQ family.</text>
</comment>
<dbReference type="GO" id="GO:0009306">
    <property type="term" value="P:protein secretion"/>
    <property type="evidence" value="ECO:0007669"/>
    <property type="project" value="InterPro"/>
</dbReference>
<keyword evidence="4 8" id="KW-0812">Transmembrane</keyword>
<gene>
    <name evidence="9" type="ORF">C1O66_17560</name>
</gene>
<keyword evidence="10" id="KW-1185">Reference proteome</keyword>
<dbReference type="NCBIfam" id="TIGR01403">
    <property type="entry name" value="fliQ_rel_III"/>
    <property type="match status" value="1"/>
</dbReference>
<comment type="subcellular location">
    <subcellularLocation>
        <location evidence="1">Cell membrane</location>
        <topology evidence="1">Multi-pass membrane protein</topology>
    </subcellularLocation>
</comment>
<dbReference type="Pfam" id="PF01313">
    <property type="entry name" value="Bac_export_3"/>
    <property type="match status" value="1"/>
</dbReference>
<keyword evidence="7 8" id="KW-0472">Membrane</keyword>
<dbReference type="PIRSF" id="PIRSF004669">
    <property type="entry name" value="FliQ"/>
    <property type="match status" value="1"/>
</dbReference>
<feature type="transmembrane region" description="Helical" evidence="8">
    <location>
        <begin position="12"/>
        <end position="38"/>
    </location>
</feature>
<accession>A0A2N8L0F6</accession>
<reference evidence="9 10" key="1">
    <citation type="submission" date="2018-01" db="EMBL/GenBank/DDBJ databases">
        <title>Draft genome sequence of Paucibacter aquatile CR182 isolated from freshwater of the Nakdong River.</title>
        <authorList>
            <person name="Choi A."/>
            <person name="Chung E.J."/>
        </authorList>
    </citation>
    <scope>NUCLEOTIDE SEQUENCE [LARGE SCALE GENOMIC DNA]</scope>
    <source>
        <strain evidence="9 10">CR182</strain>
    </source>
</reference>
<dbReference type="RefSeq" id="WP_102769071.1">
    <property type="nucleotide sequence ID" value="NZ_CP124551.1"/>
</dbReference>
<evidence type="ECO:0000256" key="4">
    <source>
        <dbReference type="ARBA" id="ARBA00022692"/>
    </source>
</evidence>